<evidence type="ECO:0000259" key="3">
    <source>
        <dbReference type="Pfam" id="PF00723"/>
    </source>
</evidence>
<evidence type="ECO:0000259" key="4">
    <source>
        <dbReference type="Pfam" id="PF19291"/>
    </source>
</evidence>
<comment type="caution">
    <text evidence="5">The sequence shown here is derived from an EMBL/GenBank/DDBJ whole genome shotgun (WGS) entry which is preliminary data.</text>
</comment>
<dbReference type="Pfam" id="PF00723">
    <property type="entry name" value="Glyco_hydro_15"/>
    <property type="match status" value="1"/>
</dbReference>
<dbReference type="PANTHER" id="PTHR31616">
    <property type="entry name" value="TREHALASE"/>
    <property type="match status" value="1"/>
</dbReference>
<evidence type="ECO:0000313" key="6">
    <source>
        <dbReference type="Proteomes" id="UP001596417"/>
    </source>
</evidence>
<dbReference type="Pfam" id="PF19291">
    <property type="entry name" value="TREH_N"/>
    <property type="match status" value="1"/>
</dbReference>
<feature type="region of interest" description="Disordered" evidence="2">
    <location>
        <begin position="160"/>
        <end position="194"/>
    </location>
</feature>
<dbReference type="GeneID" id="76198842"/>
<proteinExistence type="inferred from homology"/>
<feature type="domain" description="GH15-like" evidence="3">
    <location>
        <begin position="252"/>
        <end position="614"/>
    </location>
</feature>
<dbReference type="GO" id="GO:0004553">
    <property type="term" value="F:hydrolase activity, hydrolyzing O-glycosyl compounds"/>
    <property type="evidence" value="ECO:0007669"/>
    <property type="project" value="UniProtKB-ARBA"/>
</dbReference>
<feature type="compositionally biased region" description="Acidic residues" evidence="2">
    <location>
        <begin position="173"/>
        <end position="190"/>
    </location>
</feature>
<sequence>MDYKPIEHYGFIGNLETCALVGRDGAIDWYCVPHVESPSVFAKILDSDRGGHWTIQPTESFESDQQYVDKTNVLQTVFKTQDQQATVTDFMPVAEHEYEHDVSHRTLFRRIRADEGPVDLNVTFAPAFDYADSTPEFQSIESGAIATSDDTRLVLEGLPSWEPADANHSDSDRDSDDESTDAGNDSDTDAGDSVVTTLSLDDGETRWLTLKHDDSDLTDAPKAILDETIAFWQDWVHDEPDTSDCDFGGAWHDLVVRSELALKLLTHHDSGAIAAAPTASLPESIGGSRNWDYRYNWIRDAAFTIQALYKLGHKEEVEDYLHWVIERCHGATPSKMQPLYGLHGRADLSERNLPLDGYKHSQPVRVGNAAKDQLQFDTYGELVDAIYETSRYGKDLPPEDWPYLRDIVNFVCKTWTQKDSGIWEVRSDPSHFVYSKVMCWVAIDRGLKLVDDAGFDGPTDHWKEQRDAIKQRVLDDGYNEEKKTFVRSFDDQSSLDASNLLIPITGFLPFDDPRVQGTIDATLDQLVTTDGLVKRYDGDDGLSGDEGSFLLCSFWLIDALALSGRIDHAESMFKSVLEYASPQGLFAEEVDNKTGSQLGNFPQAFSHIGLINSALYITRTKGVVHPGPEPRGIGVSHIPDANDS</sequence>
<dbReference type="PANTHER" id="PTHR31616:SF0">
    <property type="entry name" value="GLUCAN 1,4-ALPHA-GLUCOSIDASE"/>
    <property type="match status" value="1"/>
</dbReference>
<dbReference type="InterPro" id="IPR012341">
    <property type="entry name" value="6hp_glycosidase-like_sf"/>
</dbReference>
<dbReference type="InterPro" id="IPR045582">
    <property type="entry name" value="Trehalase-like_N"/>
</dbReference>
<keyword evidence="5" id="KW-0378">Hydrolase</keyword>
<evidence type="ECO:0000256" key="1">
    <source>
        <dbReference type="ARBA" id="ARBA00006188"/>
    </source>
</evidence>
<reference evidence="5 6" key="1">
    <citation type="journal article" date="2019" name="Int. J. Syst. Evol. Microbiol.">
        <title>The Global Catalogue of Microorganisms (GCM) 10K type strain sequencing project: providing services to taxonomists for standard genome sequencing and annotation.</title>
        <authorList>
            <consortium name="The Broad Institute Genomics Platform"/>
            <consortium name="The Broad Institute Genome Sequencing Center for Infectious Disease"/>
            <person name="Wu L."/>
            <person name="Ma J."/>
        </authorList>
    </citation>
    <scope>NUCLEOTIDE SEQUENCE [LARGE SCALE GENOMIC DNA]</scope>
    <source>
        <strain evidence="5 6">RDMS1</strain>
    </source>
</reference>
<dbReference type="EMBL" id="JBHTAX010000001">
    <property type="protein sequence ID" value="MFC7189275.1"/>
    <property type="molecule type" value="Genomic_DNA"/>
</dbReference>
<name>A0ABD5YJ86_9EURY</name>
<evidence type="ECO:0000313" key="5">
    <source>
        <dbReference type="EMBL" id="MFC7189275.1"/>
    </source>
</evidence>
<comment type="similarity">
    <text evidence="1">Belongs to the glycosyl hydrolase 15 family.</text>
</comment>
<dbReference type="RefSeq" id="WP_248905284.1">
    <property type="nucleotide sequence ID" value="NZ_CP109979.1"/>
</dbReference>
<accession>A0ABD5YJ86</accession>
<keyword evidence="6" id="KW-1185">Reference proteome</keyword>
<gene>
    <name evidence="5" type="ORF">ACFQL7_05050</name>
</gene>
<dbReference type="Gene3D" id="1.50.10.10">
    <property type="match status" value="1"/>
</dbReference>
<feature type="domain" description="Trehalase-like N-terminal" evidence="4">
    <location>
        <begin position="4"/>
        <end position="148"/>
    </location>
</feature>
<protein>
    <submittedName>
        <fullName evidence="5">Glycoside hydrolase family 15 protein</fullName>
    </submittedName>
</protein>
<evidence type="ECO:0000256" key="2">
    <source>
        <dbReference type="SAM" id="MobiDB-lite"/>
    </source>
</evidence>
<dbReference type="SUPFAM" id="SSF48208">
    <property type="entry name" value="Six-hairpin glycosidases"/>
    <property type="match status" value="1"/>
</dbReference>
<dbReference type="InterPro" id="IPR008928">
    <property type="entry name" value="6-hairpin_glycosidase_sf"/>
</dbReference>
<dbReference type="Proteomes" id="UP001596417">
    <property type="component" value="Unassembled WGS sequence"/>
</dbReference>
<dbReference type="AlphaFoldDB" id="A0ABD5YJ86"/>
<organism evidence="5 6">
    <name type="scientific">Halocatena marina</name>
    <dbReference type="NCBI Taxonomy" id="2934937"/>
    <lineage>
        <taxon>Archaea</taxon>
        <taxon>Methanobacteriati</taxon>
        <taxon>Methanobacteriota</taxon>
        <taxon>Stenosarchaea group</taxon>
        <taxon>Halobacteria</taxon>
        <taxon>Halobacteriales</taxon>
        <taxon>Natronomonadaceae</taxon>
        <taxon>Halocatena</taxon>
    </lineage>
</organism>
<dbReference type="InterPro" id="IPR011613">
    <property type="entry name" value="GH15-like"/>
</dbReference>